<evidence type="ECO:0000313" key="1">
    <source>
        <dbReference type="EMBL" id="CAF1400846.1"/>
    </source>
</evidence>
<dbReference type="Proteomes" id="UP000663828">
    <property type="component" value="Unassembled WGS sequence"/>
</dbReference>
<comment type="caution">
    <text evidence="1">The sequence shown here is derived from an EMBL/GenBank/DDBJ whole genome shotgun (WGS) entry which is preliminary data.</text>
</comment>
<dbReference type="AlphaFoldDB" id="A0A815KTN4"/>
<evidence type="ECO:0000313" key="2">
    <source>
        <dbReference type="Proteomes" id="UP000663828"/>
    </source>
</evidence>
<organism evidence="1 2">
    <name type="scientific">Adineta ricciae</name>
    <name type="common">Rotifer</name>
    <dbReference type="NCBI Taxonomy" id="249248"/>
    <lineage>
        <taxon>Eukaryota</taxon>
        <taxon>Metazoa</taxon>
        <taxon>Spiralia</taxon>
        <taxon>Gnathifera</taxon>
        <taxon>Rotifera</taxon>
        <taxon>Eurotatoria</taxon>
        <taxon>Bdelloidea</taxon>
        <taxon>Adinetida</taxon>
        <taxon>Adinetidae</taxon>
        <taxon>Adineta</taxon>
    </lineage>
</organism>
<proteinExistence type="predicted"/>
<keyword evidence="2" id="KW-1185">Reference proteome</keyword>
<gene>
    <name evidence="1" type="ORF">XAT740_LOCUS34128</name>
</gene>
<protein>
    <submittedName>
        <fullName evidence="1">Uncharacterized protein</fullName>
    </submittedName>
</protein>
<reference evidence="1" key="1">
    <citation type="submission" date="2021-02" db="EMBL/GenBank/DDBJ databases">
        <authorList>
            <person name="Nowell W R."/>
        </authorList>
    </citation>
    <scope>NUCLEOTIDE SEQUENCE</scope>
</reference>
<sequence>MVFFREVFVDTNISTPNYTSGSNVHRLYSGSNNLSIDNYVDIFALFTNLKYLELNVNNFYSFIPMLFSPASSLQCFSSSITHLRMKLNNFDDCLYLLDGRLSQLHTFIVDLDYIHEPTKLRRRNSSVLILHTVKLINHAKSALKLKCFSLFVKFATALFNDLIAPLLRQMFKLEKLTLSLRVLNQNSFMDGIYLDDLILSRMSYLHTFHFDIVTESSHFPGQLTLTCDDIRRRFIVRGLHVDCSIEYRYDRAYRIHVYSIPSNMEHIQCITNCFFGGIFPNVRSLCVRDLNYPFEHDFFIKISHSFPLLSRLILTNTDEQKEKSSRQLMKTEENSSTIIEYPHLVELVFSTVHIDYVEEFLSDLNTRLISRIMLCVKYQHLKTVTRNFTRDATRANCAKIKQIIFSDKLSLVHSRDYYRYFPLL</sequence>
<name>A0A815KTN4_ADIRI</name>
<dbReference type="EMBL" id="CAJNOR010003310">
    <property type="protein sequence ID" value="CAF1400846.1"/>
    <property type="molecule type" value="Genomic_DNA"/>
</dbReference>
<accession>A0A815KTN4</accession>